<accession>Q6Z840</accession>
<sequence length="219" mass="24295">MEGDAVLDCDVFSYTDADDANAHFSSSVFASSASDSAMYSYSDEEQLLTTGDGSPSESLSSTAKSSSSPSSSSRRLQRPSLRMQPRGRRASLRERPPRLPARARLRRVLARATAPPCRVLAARRRRRLSHNQAWEGMKGGAHAMLMVVGEVIKRESFELFCVLELVLATKLRKQEGGGGLARRWRRKEREREIGTVLASPMSGLVRWIKHVATVHIEQA</sequence>
<reference evidence="4" key="3">
    <citation type="journal article" date="2005" name="Nature">
        <title>The map-based sequence of the rice genome.</title>
        <authorList>
            <consortium name="International rice genome sequencing project (IRGSP)"/>
            <person name="Matsumoto T."/>
            <person name="Wu J."/>
            <person name="Kanamori H."/>
            <person name="Katayose Y."/>
            <person name="Fujisawa M."/>
            <person name="Namiki N."/>
            <person name="Mizuno H."/>
            <person name="Yamamoto K."/>
            <person name="Antonio B.A."/>
            <person name="Baba T."/>
            <person name="Sakata K."/>
            <person name="Nagamura Y."/>
            <person name="Aoki H."/>
            <person name="Arikawa K."/>
            <person name="Arita K."/>
            <person name="Bito T."/>
            <person name="Chiden Y."/>
            <person name="Fujitsuka N."/>
            <person name="Fukunaka R."/>
            <person name="Hamada M."/>
            <person name="Harada C."/>
            <person name="Hayashi A."/>
            <person name="Hijishita S."/>
            <person name="Honda M."/>
            <person name="Hosokawa S."/>
            <person name="Ichikawa Y."/>
            <person name="Idonuma A."/>
            <person name="Iijima M."/>
            <person name="Ikeda M."/>
            <person name="Ikeno M."/>
            <person name="Ito K."/>
            <person name="Ito S."/>
            <person name="Ito T."/>
            <person name="Ito Y."/>
            <person name="Ito Y."/>
            <person name="Iwabuchi A."/>
            <person name="Kamiya K."/>
            <person name="Karasawa W."/>
            <person name="Kurita K."/>
            <person name="Katagiri S."/>
            <person name="Kikuta A."/>
            <person name="Kobayashi H."/>
            <person name="Kobayashi N."/>
            <person name="Machita K."/>
            <person name="Maehara T."/>
            <person name="Masukawa M."/>
            <person name="Mizubayashi T."/>
            <person name="Mukai Y."/>
            <person name="Nagasaki H."/>
            <person name="Nagata Y."/>
            <person name="Naito S."/>
            <person name="Nakashima M."/>
            <person name="Nakama Y."/>
            <person name="Nakamichi Y."/>
            <person name="Nakamura M."/>
            <person name="Meguro A."/>
            <person name="Negishi M."/>
            <person name="Ohta I."/>
            <person name="Ohta T."/>
            <person name="Okamoto M."/>
            <person name="Ono N."/>
            <person name="Saji S."/>
            <person name="Sakaguchi M."/>
            <person name="Sakai K."/>
            <person name="Shibata M."/>
            <person name="Shimokawa T."/>
            <person name="Song J."/>
            <person name="Takazaki Y."/>
            <person name="Terasawa K."/>
            <person name="Tsugane M."/>
            <person name="Tsuji K."/>
            <person name="Ueda S."/>
            <person name="Waki K."/>
            <person name="Yamagata H."/>
            <person name="Yamamoto M."/>
            <person name="Yamamoto S."/>
            <person name="Yamane H."/>
            <person name="Yoshiki S."/>
            <person name="Yoshihara R."/>
            <person name="Yukawa K."/>
            <person name="Zhong H."/>
            <person name="Yano M."/>
            <person name="Yuan Q."/>
            <person name="Ouyang S."/>
            <person name="Liu J."/>
            <person name="Jones K.M."/>
            <person name="Gansberger K."/>
            <person name="Moffat K."/>
            <person name="Hill J."/>
            <person name="Bera J."/>
            <person name="Fadrosh D."/>
            <person name="Jin S."/>
            <person name="Johri S."/>
            <person name="Kim M."/>
            <person name="Overton L."/>
            <person name="Reardon M."/>
            <person name="Tsitrin T."/>
            <person name="Vuong H."/>
            <person name="Weaver B."/>
            <person name="Ciecko A."/>
            <person name="Tallon L."/>
            <person name="Jackson J."/>
            <person name="Pai G."/>
            <person name="Aken S.V."/>
            <person name="Utterback T."/>
            <person name="Reidmuller S."/>
            <person name="Feldblyum T."/>
            <person name="Hsiao J."/>
            <person name="Zismann V."/>
            <person name="Iobst S."/>
            <person name="de Vazeille A.R."/>
            <person name="Buell C.R."/>
            <person name="Ying K."/>
            <person name="Li Y."/>
            <person name="Lu T."/>
            <person name="Huang Y."/>
            <person name="Zhao Q."/>
            <person name="Feng Q."/>
            <person name="Zhang L."/>
            <person name="Zhu J."/>
            <person name="Weng Q."/>
            <person name="Mu J."/>
            <person name="Lu Y."/>
            <person name="Fan D."/>
            <person name="Liu Y."/>
            <person name="Guan J."/>
            <person name="Zhang Y."/>
            <person name="Yu S."/>
            <person name="Liu X."/>
            <person name="Zhang Y."/>
            <person name="Hong G."/>
            <person name="Han B."/>
            <person name="Choisne N."/>
            <person name="Demange N."/>
            <person name="Orjeda G."/>
            <person name="Samain S."/>
            <person name="Cattolico L."/>
            <person name="Pelletier E."/>
            <person name="Couloux A."/>
            <person name="Segurens B."/>
            <person name="Wincker P."/>
            <person name="D'Hont A."/>
            <person name="Scarpelli C."/>
            <person name="Weissenbach J."/>
            <person name="Salanoubat M."/>
            <person name="Quetier F."/>
            <person name="Yu Y."/>
            <person name="Kim H.R."/>
            <person name="Rambo T."/>
            <person name="Currie J."/>
            <person name="Collura K."/>
            <person name="Luo M."/>
            <person name="Yang T."/>
            <person name="Ammiraju J.S.S."/>
            <person name="Engler F."/>
            <person name="Soderlund C."/>
            <person name="Wing R.A."/>
            <person name="Palmer L.E."/>
            <person name="de la Bastide M."/>
            <person name="Spiegel L."/>
            <person name="Nascimento L."/>
            <person name="Zutavern T."/>
            <person name="O'Shaughnessy A."/>
            <person name="Dike S."/>
            <person name="Dedhia N."/>
            <person name="Preston R."/>
            <person name="Balija V."/>
            <person name="McCombie W.R."/>
            <person name="Chow T."/>
            <person name="Chen H."/>
            <person name="Chung M."/>
            <person name="Chen C."/>
            <person name="Shaw J."/>
            <person name="Wu H."/>
            <person name="Hsiao K."/>
            <person name="Chao Y."/>
            <person name="Chu M."/>
            <person name="Cheng C."/>
            <person name="Hour A."/>
            <person name="Lee P."/>
            <person name="Lin S."/>
            <person name="Lin Y."/>
            <person name="Liou J."/>
            <person name="Liu S."/>
            <person name="Hsing Y."/>
            <person name="Raghuvanshi S."/>
            <person name="Mohanty A."/>
            <person name="Bharti A.K."/>
            <person name="Gaur A."/>
            <person name="Gupta V."/>
            <person name="Kumar D."/>
            <person name="Ravi V."/>
            <person name="Vij S."/>
            <person name="Kapur A."/>
            <person name="Khurana P."/>
            <person name="Khurana P."/>
            <person name="Khurana J.P."/>
            <person name="Tyagi A.K."/>
            <person name="Gaikwad K."/>
            <person name="Singh A."/>
            <person name="Dalal V."/>
            <person name="Srivastava S."/>
            <person name="Dixit A."/>
            <person name="Pal A.K."/>
            <person name="Ghazi I.A."/>
            <person name="Yadav M."/>
            <person name="Pandit A."/>
            <person name="Bhargava A."/>
            <person name="Sureshbabu K."/>
            <person name="Batra K."/>
            <person name="Sharma T.R."/>
            <person name="Mohapatra T."/>
            <person name="Singh N.K."/>
            <person name="Messing J."/>
            <person name="Nelson A.B."/>
            <person name="Fuks G."/>
            <person name="Kavchok S."/>
            <person name="Keizer G."/>
            <person name="Linton E."/>
            <person name="Llaca V."/>
            <person name="Song R."/>
            <person name="Tanyolac B."/>
            <person name="Young S."/>
            <person name="Ho-Il K."/>
            <person name="Hahn J.H."/>
            <person name="Sangsakoo G."/>
            <person name="Vanavichit A."/>
            <person name="de Mattos Luiz.A.T."/>
            <person name="Zimmer P.D."/>
            <person name="Malone G."/>
            <person name="Dellagostin O."/>
            <person name="de Oliveira A.C."/>
            <person name="Bevan M."/>
            <person name="Bancroft I."/>
            <person name="Minx P."/>
            <person name="Cordum H."/>
            <person name="Wilson R."/>
            <person name="Cheng Z."/>
            <person name="Jin W."/>
            <person name="Jiang J."/>
            <person name="Leong S.A."/>
            <person name="Iwama H."/>
            <person name="Gojobori T."/>
            <person name="Itoh T."/>
            <person name="Niimura Y."/>
            <person name="Fujii Y."/>
            <person name="Habara T."/>
            <person name="Sakai H."/>
            <person name="Sato Y."/>
            <person name="Wilson G."/>
            <person name="Kumar K."/>
            <person name="McCouch S."/>
            <person name="Juretic N."/>
            <person name="Hoen D."/>
            <person name="Wright S."/>
            <person name="Bruskiewich R."/>
            <person name="Bureau T."/>
            <person name="Miyao A."/>
            <person name="Hirochika H."/>
            <person name="Nishikawa T."/>
            <person name="Kadowaki K."/>
            <person name="Sugiura M."/>
            <person name="Burr B."/>
            <person name="Sasaki T."/>
        </authorList>
    </citation>
    <scope>NUCLEOTIDE SEQUENCE [LARGE SCALE GENOMIC DNA]</scope>
    <source>
        <strain evidence="4">cv. Nipponbare</strain>
    </source>
</reference>
<organism evidence="2 4">
    <name type="scientific">Oryza sativa subsp. japonica</name>
    <name type="common">Rice</name>
    <dbReference type="NCBI Taxonomy" id="39947"/>
    <lineage>
        <taxon>Eukaryota</taxon>
        <taxon>Viridiplantae</taxon>
        <taxon>Streptophyta</taxon>
        <taxon>Embryophyta</taxon>
        <taxon>Tracheophyta</taxon>
        <taxon>Spermatophyta</taxon>
        <taxon>Magnoliopsida</taxon>
        <taxon>Liliopsida</taxon>
        <taxon>Poales</taxon>
        <taxon>Poaceae</taxon>
        <taxon>BOP clade</taxon>
        <taxon>Oryzoideae</taxon>
        <taxon>Oryzeae</taxon>
        <taxon>Oryzinae</taxon>
        <taxon>Oryza</taxon>
        <taxon>Oryza sativa</taxon>
    </lineage>
</organism>
<reference evidence="2" key="2">
    <citation type="submission" date="2002-02" db="EMBL/GenBank/DDBJ databases">
        <title>Oryza sativa nipponbare(GA3) genomic DNA, chromosome 2, PAC clone:P0572D06.</title>
        <authorList>
            <person name="Sasaki T."/>
            <person name="Matsumoto T."/>
            <person name="Yamamoto K."/>
        </authorList>
    </citation>
    <scope>NUCLEOTIDE SEQUENCE</scope>
</reference>
<feature type="compositionally biased region" description="Low complexity" evidence="1">
    <location>
        <begin position="54"/>
        <end position="81"/>
    </location>
</feature>
<dbReference type="Proteomes" id="UP000000763">
    <property type="component" value="Chromosome 2"/>
</dbReference>
<dbReference type="EMBL" id="AP004798">
    <property type="protein sequence ID" value="BAD15721.1"/>
    <property type="molecule type" value="Genomic_DNA"/>
</dbReference>
<reference evidence="3" key="1">
    <citation type="submission" date="2001-08" db="EMBL/GenBank/DDBJ databases">
        <title>Oryza sativa nipponbare(GA3) genomic DNA, chromosome 2, BAC clone:OJ1134_B09.</title>
        <authorList>
            <person name="Sasaki T."/>
            <person name="Matsumoto T."/>
            <person name="Yamamoto K."/>
        </authorList>
    </citation>
    <scope>NUCLEOTIDE SEQUENCE</scope>
</reference>
<dbReference type="AlphaFoldDB" id="Q6Z840"/>
<dbReference type="EMBL" id="AP004024">
    <property type="protein sequence ID" value="BAD27649.1"/>
    <property type="molecule type" value="Genomic_DNA"/>
</dbReference>
<evidence type="ECO:0000313" key="3">
    <source>
        <dbReference type="EMBL" id="BAD27649.1"/>
    </source>
</evidence>
<feature type="region of interest" description="Disordered" evidence="1">
    <location>
        <begin position="40"/>
        <end position="98"/>
    </location>
</feature>
<gene>
    <name evidence="3" type="ORF">OJ1134_B09.8</name>
    <name evidence="2" type="ORF">P0572D06.42</name>
</gene>
<proteinExistence type="predicted"/>
<evidence type="ECO:0000313" key="2">
    <source>
        <dbReference type="EMBL" id="BAD15721.1"/>
    </source>
</evidence>
<reference evidence="4" key="4">
    <citation type="journal article" date="2008" name="Nucleic Acids Res.">
        <title>The rice annotation project database (RAP-DB): 2008 update.</title>
        <authorList>
            <consortium name="The rice annotation project (RAP)"/>
        </authorList>
    </citation>
    <scope>GENOME REANNOTATION</scope>
    <source>
        <strain evidence="4">cv. Nipponbare</strain>
    </source>
</reference>
<evidence type="ECO:0000313" key="4">
    <source>
        <dbReference type="Proteomes" id="UP000000763"/>
    </source>
</evidence>
<evidence type="ECO:0000256" key="1">
    <source>
        <dbReference type="SAM" id="MobiDB-lite"/>
    </source>
</evidence>
<protein>
    <submittedName>
        <fullName evidence="2">Uncharacterized protein</fullName>
    </submittedName>
</protein>
<name>Q6Z840_ORYSJ</name>